<proteinExistence type="predicted"/>
<name>A0A8H5BSQ2_9AGAR</name>
<protein>
    <submittedName>
        <fullName evidence="2">Uncharacterized protein</fullName>
    </submittedName>
</protein>
<evidence type="ECO:0000256" key="1">
    <source>
        <dbReference type="SAM" id="Phobius"/>
    </source>
</evidence>
<evidence type="ECO:0000313" key="2">
    <source>
        <dbReference type="EMBL" id="KAF5328865.1"/>
    </source>
</evidence>
<dbReference type="Gene3D" id="3.40.50.11350">
    <property type="match status" value="1"/>
</dbReference>
<comment type="caution">
    <text evidence="2">The sequence shown here is derived from an EMBL/GenBank/DDBJ whole genome shotgun (WGS) entry which is preliminary data.</text>
</comment>
<accession>A0A8H5BSQ2</accession>
<gene>
    <name evidence="2" type="ORF">D9619_011725</name>
</gene>
<feature type="transmembrane region" description="Helical" evidence="1">
    <location>
        <begin position="12"/>
        <end position="29"/>
    </location>
</feature>
<reference evidence="2 3" key="1">
    <citation type="journal article" date="2020" name="ISME J.">
        <title>Uncovering the hidden diversity of litter-decomposition mechanisms in mushroom-forming fungi.</title>
        <authorList>
            <person name="Floudas D."/>
            <person name="Bentzer J."/>
            <person name="Ahren D."/>
            <person name="Johansson T."/>
            <person name="Persson P."/>
            <person name="Tunlid A."/>
        </authorList>
    </citation>
    <scope>NUCLEOTIDE SEQUENCE [LARGE SCALE GENOMIC DNA]</scope>
    <source>
        <strain evidence="2 3">CBS 101986</strain>
    </source>
</reference>
<dbReference type="Proteomes" id="UP000567179">
    <property type="component" value="Unassembled WGS sequence"/>
</dbReference>
<dbReference type="OrthoDB" id="2559662at2759"/>
<dbReference type="AlphaFoldDB" id="A0A8H5BSQ2"/>
<keyword evidence="1" id="KW-0812">Transmembrane</keyword>
<organism evidence="2 3">
    <name type="scientific">Psilocybe cf. subviscida</name>
    <dbReference type="NCBI Taxonomy" id="2480587"/>
    <lineage>
        <taxon>Eukaryota</taxon>
        <taxon>Fungi</taxon>
        <taxon>Dikarya</taxon>
        <taxon>Basidiomycota</taxon>
        <taxon>Agaricomycotina</taxon>
        <taxon>Agaricomycetes</taxon>
        <taxon>Agaricomycetidae</taxon>
        <taxon>Agaricales</taxon>
        <taxon>Agaricineae</taxon>
        <taxon>Strophariaceae</taxon>
        <taxon>Psilocybe</taxon>
    </lineage>
</organism>
<dbReference type="EMBL" id="JAACJJ010000003">
    <property type="protein sequence ID" value="KAF5328865.1"/>
    <property type="molecule type" value="Genomic_DNA"/>
</dbReference>
<keyword evidence="3" id="KW-1185">Reference proteome</keyword>
<sequence length="398" mass="44558">MAIINLKWRAIRYFFLALIATALFAYYLYVSYRPPNDLYADLFNVETQASVDLPDLSKRTYVMFKQLQGAGFNNQAQEILLYHHLALQAGRTYVYQPLIWRPRGEQATVPLSAFLRGPTEGTISEAVFDKVCGTHIAHVNLVVGYPEQWQHALDVLRGSDRCIVVEDKIFNWGYLSSPSLHDLWPAFQQYIYDHFAWSDQVLQIVNRTQTELNLTSYMALHLRRGDFEDHCAYLASTQTGFTTWATLPSLASSVYPPALDTGNASTVLAHCYPSLRRVLAAVSAQARLRPDLRAIHIMHDGALDHPLVYLHVQKLAAALTHAGWAAEQGWAGGPMHRVTTSTDVGLRRGERDWAVCVDVELGRRAAVFVGNGFSSLSTQVVALRLGSKVGGVEDITFY</sequence>
<keyword evidence="1" id="KW-0472">Membrane</keyword>
<keyword evidence="1" id="KW-1133">Transmembrane helix</keyword>
<dbReference type="CDD" id="cd11296">
    <property type="entry name" value="O-FucT_like"/>
    <property type="match status" value="1"/>
</dbReference>
<evidence type="ECO:0000313" key="3">
    <source>
        <dbReference type="Proteomes" id="UP000567179"/>
    </source>
</evidence>